<sequence>MTKATKLHAVTPYILSQPLTQELGKEVYLKLESFQPSGSFKNRGIGHLARHLLHTAETSIQGFVTSSGGNAGLALTYAGHTLGYPVKVIVPETCVAEMVERLKAQPGTEVQIYGVDWQAADAVARELASTGHWCYIPPFDHPMIWEGHATIIEEIATQPNVTKPGAIITAVGGGGLLGGILQGLKNQGWSDVPVLAVETHGAASFHAATLANKVVTIDKISTIANSLGSRYVAEGVWELSVNHPGKVTSHLVTDIEALNGCKKFLYDQNVLVEPACGAALALVYRHEPRLLEVDGPITVIVCGGKVVSFNLLEKWSQLLEV</sequence>
<dbReference type="PANTHER" id="PTHR48078">
    <property type="entry name" value="THREONINE DEHYDRATASE, MITOCHONDRIAL-RELATED"/>
    <property type="match status" value="1"/>
</dbReference>
<evidence type="ECO:0000313" key="8">
    <source>
        <dbReference type="EMBL" id="KAK9767006.1"/>
    </source>
</evidence>
<dbReference type="Proteomes" id="UP001479436">
    <property type="component" value="Unassembled WGS sequence"/>
</dbReference>
<gene>
    <name evidence="8" type="ORF">K7432_003482</name>
</gene>
<evidence type="ECO:0000256" key="3">
    <source>
        <dbReference type="ARBA" id="ARBA00012093"/>
    </source>
</evidence>
<dbReference type="SUPFAM" id="SSF53686">
    <property type="entry name" value="Tryptophan synthase beta subunit-like PLP-dependent enzymes"/>
    <property type="match status" value="1"/>
</dbReference>
<evidence type="ECO:0000313" key="9">
    <source>
        <dbReference type="Proteomes" id="UP001479436"/>
    </source>
</evidence>
<dbReference type="InterPro" id="IPR001926">
    <property type="entry name" value="TrpB-like_PALP"/>
</dbReference>
<comment type="catalytic activity">
    <reaction evidence="6">
        <text>L-serine = pyruvate + NH4(+)</text>
        <dbReference type="Rhea" id="RHEA:19169"/>
        <dbReference type="ChEBI" id="CHEBI:15361"/>
        <dbReference type="ChEBI" id="CHEBI:28938"/>
        <dbReference type="ChEBI" id="CHEBI:33384"/>
        <dbReference type="EC" id="4.3.1.17"/>
    </reaction>
</comment>
<name>A0ABR2WZZ5_9FUNG</name>
<comment type="caution">
    <text evidence="8">The sequence shown here is derived from an EMBL/GenBank/DDBJ whole genome shotgun (WGS) entry which is preliminary data.</text>
</comment>
<protein>
    <recommendedName>
        <fullName evidence="3">L-serine ammonia-lyase</fullName>
        <ecNumber evidence="3">4.3.1.17</ecNumber>
    </recommendedName>
</protein>
<evidence type="ECO:0000256" key="2">
    <source>
        <dbReference type="ARBA" id="ARBA00010869"/>
    </source>
</evidence>
<dbReference type="PANTHER" id="PTHR48078:SF2">
    <property type="entry name" value="CATABOLIC L-SERINE_THREONINE DEHYDRATASE"/>
    <property type="match status" value="1"/>
</dbReference>
<accession>A0ABR2WZZ5</accession>
<keyword evidence="4" id="KW-0663">Pyridoxal phosphate</keyword>
<organism evidence="8 9">
    <name type="scientific">Basidiobolus ranarum</name>
    <dbReference type="NCBI Taxonomy" id="34480"/>
    <lineage>
        <taxon>Eukaryota</taxon>
        <taxon>Fungi</taxon>
        <taxon>Fungi incertae sedis</taxon>
        <taxon>Zoopagomycota</taxon>
        <taxon>Entomophthoromycotina</taxon>
        <taxon>Basidiobolomycetes</taxon>
        <taxon>Basidiobolales</taxon>
        <taxon>Basidiobolaceae</taxon>
        <taxon>Basidiobolus</taxon>
    </lineage>
</organism>
<dbReference type="Gene3D" id="3.40.50.1100">
    <property type="match status" value="2"/>
</dbReference>
<evidence type="ECO:0000256" key="5">
    <source>
        <dbReference type="ARBA" id="ARBA00023239"/>
    </source>
</evidence>
<proteinExistence type="inferred from homology"/>
<evidence type="ECO:0000259" key="7">
    <source>
        <dbReference type="Pfam" id="PF00291"/>
    </source>
</evidence>
<dbReference type="EC" id="4.3.1.17" evidence="3"/>
<keyword evidence="5" id="KW-0456">Lyase</keyword>
<evidence type="ECO:0000256" key="4">
    <source>
        <dbReference type="ARBA" id="ARBA00022898"/>
    </source>
</evidence>
<evidence type="ECO:0000256" key="1">
    <source>
        <dbReference type="ARBA" id="ARBA00001933"/>
    </source>
</evidence>
<dbReference type="EMBL" id="JASJQH010000107">
    <property type="protein sequence ID" value="KAK9767006.1"/>
    <property type="molecule type" value="Genomic_DNA"/>
</dbReference>
<dbReference type="InterPro" id="IPR036052">
    <property type="entry name" value="TrpB-like_PALP_sf"/>
</dbReference>
<evidence type="ECO:0000256" key="6">
    <source>
        <dbReference type="ARBA" id="ARBA00049406"/>
    </source>
</evidence>
<keyword evidence="9" id="KW-1185">Reference proteome</keyword>
<dbReference type="Pfam" id="PF00291">
    <property type="entry name" value="PALP"/>
    <property type="match status" value="1"/>
</dbReference>
<feature type="domain" description="Tryptophan synthase beta chain-like PALP" evidence="7">
    <location>
        <begin position="7"/>
        <end position="303"/>
    </location>
</feature>
<comment type="cofactor">
    <cofactor evidence="1">
        <name>pyridoxal 5'-phosphate</name>
        <dbReference type="ChEBI" id="CHEBI:597326"/>
    </cofactor>
</comment>
<dbReference type="InterPro" id="IPR050147">
    <property type="entry name" value="Ser/Thr_Dehydratase"/>
</dbReference>
<reference evidence="8 9" key="1">
    <citation type="submission" date="2023-04" db="EMBL/GenBank/DDBJ databases">
        <title>Genome of Basidiobolus ranarum AG-B5.</title>
        <authorList>
            <person name="Stajich J.E."/>
            <person name="Carter-House D."/>
            <person name="Gryganskyi A."/>
        </authorList>
    </citation>
    <scope>NUCLEOTIDE SEQUENCE [LARGE SCALE GENOMIC DNA]</scope>
    <source>
        <strain evidence="8 9">AG-B5</strain>
    </source>
</reference>
<comment type="similarity">
    <text evidence="2">Belongs to the serine/threonine dehydratase family.</text>
</comment>